<dbReference type="InterPro" id="IPR001915">
    <property type="entry name" value="Peptidase_M48"/>
</dbReference>
<keyword evidence="10" id="KW-1185">Reference proteome</keyword>
<dbReference type="PROSITE" id="PS50005">
    <property type="entry name" value="TPR"/>
    <property type="match status" value="1"/>
</dbReference>
<dbReference type="AlphaFoldDB" id="A0A1I6H0X4"/>
<evidence type="ECO:0000256" key="7">
    <source>
        <dbReference type="PROSITE-ProRule" id="PRU00339"/>
    </source>
</evidence>
<dbReference type="GO" id="GO:0004222">
    <property type="term" value="F:metalloendopeptidase activity"/>
    <property type="evidence" value="ECO:0007669"/>
    <property type="project" value="InterPro"/>
</dbReference>
<dbReference type="InterPro" id="IPR051156">
    <property type="entry name" value="Mito/Outer_Membr_Metalloprot"/>
</dbReference>
<evidence type="ECO:0000256" key="4">
    <source>
        <dbReference type="ARBA" id="ARBA00022801"/>
    </source>
</evidence>
<evidence type="ECO:0000256" key="1">
    <source>
        <dbReference type="ARBA" id="ARBA00001947"/>
    </source>
</evidence>
<dbReference type="Gene3D" id="3.30.2010.10">
    <property type="entry name" value="Metalloproteases ('zincins'), catalytic domain"/>
    <property type="match status" value="1"/>
</dbReference>
<name>A0A1I6H0X4_9RHOB</name>
<dbReference type="Proteomes" id="UP000199658">
    <property type="component" value="Unassembled WGS sequence"/>
</dbReference>
<feature type="domain" description="Peptidase M48" evidence="8">
    <location>
        <begin position="53"/>
        <end position="240"/>
    </location>
</feature>
<organism evidence="9 10">
    <name type="scientific">Litoreibacter janthinus</name>
    <dbReference type="NCBI Taxonomy" id="670154"/>
    <lineage>
        <taxon>Bacteria</taxon>
        <taxon>Pseudomonadati</taxon>
        <taxon>Pseudomonadota</taxon>
        <taxon>Alphaproteobacteria</taxon>
        <taxon>Rhodobacterales</taxon>
        <taxon>Roseobacteraceae</taxon>
        <taxon>Litoreibacter</taxon>
    </lineage>
</organism>
<comment type="cofactor">
    <cofactor evidence="1">
        <name>Zn(2+)</name>
        <dbReference type="ChEBI" id="CHEBI:29105"/>
    </cofactor>
</comment>
<proteinExistence type="predicted"/>
<dbReference type="GO" id="GO:0051603">
    <property type="term" value="P:proteolysis involved in protein catabolic process"/>
    <property type="evidence" value="ECO:0007669"/>
    <property type="project" value="TreeGrafter"/>
</dbReference>
<evidence type="ECO:0000313" key="10">
    <source>
        <dbReference type="Proteomes" id="UP000199658"/>
    </source>
</evidence>
<dbReference type="InterPro" id="IPR019734">
    <property type="entry name" value="TPR_rpt"/>
</dbReference>
<keyword evidence="2 9" id="KW-0645">Protease</keyword>
<evidence type="ECO:0000313" key="9">
    <source>
        <dbReference type="EMBL" id="SFR48078.1"/>
    </source>
</evidence>
<reference evidence="10" key="1">
    <citation type="submission" date="2016-10" db="EMBL/GenBank/DDBJ databases">
        <authorList>
            <person name="Varghese N."/>
            <person name="Submissions S."/>
        </authorList>
    </citation>
    <scope>NUCLEOTIDE SEQUENCE [LARGE SCALE GENOMIC DNA]</scope>
    <source>
        <strain evidence="10">DSM 26921</strain>
    </source>
</reference>
<dbReference type="SUPFAM" id="SSF48452">
    <property type="entry name" value="TPR-like"/>
    <property type="match status" value="1"/>
</dbReference>
<dbReference type="PANTHER" id="PTHR22726">
    <property type="entry name" value="METALLOENDOPEPTIDASE OMA1"/>
    <property type="match status" value="1"/>
</dbReference>
<evidence type="ECO:0000256" key="2">
    <source>
        <dbReference type="ARBA" id="ARBA00022670"/>
    </source>
</evidence>
<dbReference type="InterPro" id="IPR011990">
    <property type="entry name" value="TPR-like_helical_dom_sf"/>
</dbReference>
<dbReference type="CDD" id="cd07324">
    <property type="entry name" value="M48C_Oma1-like"/>
    <property type="match status" value="1"/>
</dbReference>
<keyword evidence="5" id="KW-0862">Zinc</keyword>
<dbReference type="Pfam" id="PF01435">
    <property type="entry name" value="Peptidase_M48"/>
    <property type="match status" value="1"/>
</dbReference>
<feature type="repeat" description="TPR" evidence="7">
    <location>
        <begin position="322"/>
        <end position="355"/>
    </location>
</feature>
<keyword evidence="3" id="KW-0479">Metal-binding</keyword>
<evidence type="ECO:0000259" key="8">
    <source>
        <dbReference type="Pfam" id="PF01435"/>
    </source>
</evidence>
<dbReference type="Pfam" id="PF14559">
    <property type="entry name" value="TPR_19"/>
    <property type="match status" value="1"/>
</dbReference>
<evidence type="ECO:0000256" key="3">
    <source>
        <dbReference type="ARBA" id="ARBA00022723"/>
    </source>
</evidence>
<gene>
    <name evidence="9" type="ORF">SAMN04488002_2282</name>
</gene>
<dbReference type="STRING" id="670154.SAMN04488002_2282"/>
<sequence>MAFRTSNQSSASGSIGRKDLALKLLRFALFFMATAFATVPAHAVSLIRDAEIEQALQQLAKPVLRSAGFGVGRIRILVINDSKLNAFVVDANHVFIHSGLITKLRRPEALQAVIAHELAHIANGHLTRRATNARVAGRVTAIGMALAAAAAIGGNGDAAIGLAAGTSSSAARRFFAHTRAEESSADQSAMRYMASANLDPAAMTDILEIFRGQEALRPGRQDPYARTHPLSQDRLRAVKGYAASYKSRVKPTTPEAQYWYARMSAKLSGFLGNPRYVLRRAESKGNGEIAMLRRAIAYHKTPNLKKALAEMNALLKMRPRDPYYHELKGQVLLEGRQFDAAVSSYKQALALAPREALIEAGLGRALLAQGSAGAAKQALAILIRARSRDPGDPQMLRNLALAHAKNGQNAMASVATAERYAVLGRYDDAVIHAKRASGALPRGSSGWLRAQDVLAAASAAPKGRKGRK</sequence>
<dbReference type="EMBL" id="FOYO01000001">
    <property type="protein sequence ID" value="SFR48078.1"/>
    <property type="molecule type" value="Genomic_DNA"/>
</dbReference>
<accession>A0A1I6H0X4</accession>
<protein>
    <submittedName>
        <fullName evidence="9">Putative Zn-dependent protease, contains TPR repeats</fullName>
    </submittedName>
</protein>
<keyword evidence="7" id="KW-0802">TPR repeat</keyword>
<evidence type="ECO:0000256" key="6">
    <source>
        <dbReference type="ARBA" id="ARBA00023049"/>
    </source>
</evidence>
<dbReference type="GO" id="GO:0046872">
    <property type="term" value="F:metal ion binding"/>
    <property type="evidence" value="ECO:0007669"/>
    <property type="project" value="UniProtKB-KW"/>
</dbReference>
<evidence type="ECO:0000256" key="5">
    <source>
        <dbReference type="ARBA" id="ARBA00022833"/>
    </source>
</evidence>
<dbReference type="PANTHER" id="PTHR22726:SF1">
    <property type="entry name" value="METALLOENDOPEPTIDASE OMA1, MITOCHONDRIAL"/>
    <property type="match status" value="1"/>
</dbReference>
<keyword evidence="6" id="KW-0482">Metalloprotease</keyword>
<dbReference type="Gene3D" id="1.25.40.10">
    <property type="entry name" value="Tetratricopeptide repeat domain"/>
    <property type="match status" value="1"/>
</dbReference>
<keyword evidence="4" id="KW-0378">Hydrolase</keyword>
<dbReference type="GO" id="GO:0016020">
    <property type="term" value="C:membrane"/>
    <property type="evidence" value="ECO:0007669"/>
    <property type="project" value="TreeGrafter"/>
</dbReference>